<dbReference type="PROSITE" id="PS50005">
    <property type="entry name" value="TPR"/>
    <property type="match status" value="1"/>
</dbReference>
<dbReference type="SUPFAM" id="SSF48452">
    <property type="entry name" value="TPR-like"/>
    <property type="match status" value="1"/>
</dbReference>
<evidence type="ECO:0000313" key="3">
    <source>
        <dbReference type="EMBL" id="PWU69300.1"/>
    </source>
</evidence>
<keyword evidence="4" id="KW-1185">Reference proteome</keyword>
<dbReference type="RefSeq" id="WP_109983558.1">
    <property type="nucleotide sequence ID" value="NZ_QGTD01000005.1"/>
</dbReference>
<dbReference type="CDD" id="cd02511">
    <property type="entry name" value="Beta4Glucosyltransferase"/>
    <property type="match status" value="1"/>
</dbReference>
<accession>A0A317L2S4</accession>
<proteinExistence type="predicted"/>
<dbReference type="OrthoDB" id="9815923at2"/>
<reference evidence="3 4" key="1">
    <citation type="submission" date="2018-05" db="EMBL/GenBank/DDBJ databases">
        <title>Genomic analysis of Gracilibacillus dipsosauri DD1 reveals novel features of a salt-tolerant amylase.</title>
        <authorList>
            <person name="Deutch C.E."/>
            <person name="Yang S."/>
        </authorList>
    </citation>
    <scope>NUCLEOTIDE SEQUENCE [LARGE SCALE GENOMIC DNA]</scope>
    <source>
        <strain evidence="3 4">DD1</strain>
    </source>
</reference>
<evidence type="ECO:0000259" key="2">
    <source>
        <dbReference type="Pfam" id="PF00535"/>
    </source>
</evidence>
<dbReference type="SUPFAM" id="SSF53448">
    <property type="entry name" value="Nucleotide-diphospho-sugar transferases"/>
    <property type="match status" value="1"/>
</dbReference>
<evidence type="ECO:0000256" key="1">
    <source>
        <dbReference type="PROSITE-ProRule" id="PRU00339"/>
    </source>
</evidence>
<dbReference type="PANTHER" id="PTHR43630">
    <property type="entry name" value="POLY-BETA-1,6-N-ACETYL-D-GLUCOSAMINE SYNTHASE"/>
    <property type="match status" value="1"/>
</dbReference>
<protein>
    <recommendedName>
        <fullName evidence="2">Glycosyltransferase 2-like domain-containing protein</fullName>
    </recommendedName>
</protein>
<dbReference type="InterPro" id="IPR019734">
    <property type="entry name" value="TPR_rpt"/>
</dbReference>
<feature type="domain" description="Glycosyltransferase 2-like" evidence="2">
    <location>
        <begin position="11"/>
        <end position="97"/>
    </location>
</feature>
<evidence type="ECO:0000313" key="4">
    <source>
        <dbReference type="Proteomes" id="UP000245624"/>
    </source>
</evidence>
<comment type="caution">
    <text evidence="3">The sequence shown here is derived from an EMBL/GenBank/DDBJ whole genome shotgun (WGS) entry which is preliminary data.</text>
</comment>
<dbReference type="EMBL" id="QGTD01000005">
    <property type="protein sequence ID" value="PWU69300.1"/>
    <property type="molecule type" value="Genomic_DNA"/>
</dbReference>
<dbReference type="Gene3D" id="3.90.550.10">
    <property type="entry name" value="Spore Coat Polysaccharide Biosynthesis Protein SpsA, Chain A"/>
    <property type="match status" value="1"/>
</dbReference>
<keyword evidence="1" id="KW-0802">TPR repeat</keyword>
<gene>
    <name evidence="3" type="ORF">DLJ74_04755</name>
</gene>
<organism evidence="3 4">
    <name type="scientific">Gracilibacillus dipsosauri</name>
    <dbReference type="NCBI Taxonomy" id="178340"/>
    <lineage>
        <taxon>Bacteria</taxon>
        <taxon>Bacillati</taxon>
        <taxon>Bacillota</taxon>
        <taxon>Bacilli</taxon>
        <taxon>Bacillales</taxon>
        <taxon>Bacillaceae</taxon>
        <taxon>Gracilibacillus</taxon>
    </lineage>
</organism>
<name>A0A317L2S4_9BACI</name>
<sequence>MGKLDRVKKLSICMMVKDEEKNLERCFESIKPLIDREDVELIVVDTGSEDNSVDIIKNYTTKLYFHKWNDNFSEMRNITISYATGEWIFILDADEELVDPFELMDLLNSKKMKEFNAISLLIKNFLTKSGTEQSIFPALRIFRYDEDFRYDGVVHNQPVFKQPTLETEILLNHYGYFNDDKVLMEKKFRRTATLLKSELEKDPNNVYYQYQLAKSYIMHGDYEDGLNQIEVAYNVMQKKQTNRSQSYIYNVYARVALHLKQFDKVIEIAEEGIGYRKDYIDLYFLLGKAKYNKKMNNEALNAYRNYLKLYKQGNDLGCLKDLSLEIKYIDEKSKDSVVQDMVYIMIEQEEFETAKKLLNEVDDSSIRNKALGKIYLAARKLEDLCEHYDSLNESSQQELEYLIEDHKSRLSDDEKTDLEISLSHLSSPYSLLNNARNSSDPEVIKNIANDLINKHNLIELPIFYCEIITLCLKNNISLFRYFKNFDSNSIQKMMNFVLNSAADSKWLIINYLNNIKPIRDNDYNNNRIYYSIVLPLLIAENQEATIEKRNITDEFIDLFERYIKSGKNAVRIIYNKDKLKLYYQTINDAEHKLFCLLLIMDDAIAKQNIKASLKYLKETVTTFKSLSKFYDVLFINTYIEFGDIFKKQNKMDDAIEMYEEALLKSINEKQHQFILEQIENCI</sequence>
<dbReference type="InterPro" id="IPR001173">
    <property type="entry name" value="Glyco_trans_2-like"/>
</dbReference>
<dbReference type="InterPro" id="IPR011990">
    <property type="entry name" value="TPR-like_helical_dom_sf"/>
</dbReference>
<dbReference type="PANTHER" id="PTHR43630:SF2">
    <property type="entry name" value="GLYCOSYLTRANSFERASE"/>
    <property type="match status" value="1"/>
</dbReference>
<feature type="repeat" description="TPR" evidence="1">
    <location>
        <begin position="635"/>
        <end position="668"/>
    </location>
</feature>
<dbReference type="Gene3D" id="1.25.40.10">
    <property type="entry name" value="Tetratricopeptide repeat domain"/>
    <property type="match status" value="1"/>
</dbReference>
<dbReference type="Pfam" id="PF00535">
    <property type="entry name" value="Glycos_transf_2"/>
    <property type="match status" value="1"/>
</dbReference>
<dbReference type="Proteomes" id="UP000245624">
    <property type="component" value="Unassembled WGS sequence"/>
</dbReference>
<dbReference type="InterPro" id="IPR029044">
    <property type="entry name" value="Nucleotide-diphossugar_trans"/>
</dbReference>
<dbReference type="AlphaFoldDB" id="A0A317L2S4"/>